<dbReference type="InterPro" id="IPR016161">
    <property type="entry name" value="Ald_DH/histidinol_DH"/>
</dbReference>
<comment type="pathway">
    <text evidence="1">Amino-acid degradation; L-proline degradation into L-glutamate; L-glutamate from L-proline: step 2/2.</text>
</comment>
<evidence type="ECO:0000259" key="6">
    <source>
        <dbReference type="Pfam" id="PF00171"/>
    </source>
</evidence>
<keyword evidence="4" id="KW-0520">NAD</keyword>
<dbReference type="PANTHER" id="PTHR42862:SF1">
    <property type="entry name" value="DELTA-1-PYRROLINE-5-CARBOXYLATE DEHYDROGENASE 2, ISOFORM A-RELATED"/>
    <property type="match status" value="1"/>
</dbReference>
<dbReference type="PROSITE" id="PS00070">
    <property type="entry name" value="ALDEHYDE_DEHYDR_CYS"/>
    <property type="match status" value="1"/>
</dbReference>
<reference evidence="7 8" key="1">
    <citation type="journal article" date="2020" name="Fungal Divers.">
        <title>Resolving the Mortierellaceae phylogeny through synthesis of multi-gene phylogenetics and phylogenomics.</title>
        <authorList>
            <person name="Vandepol N."/>
            <person name="Liber J."/>
            <person name="Desiro A."/>
            <person name="Na H."/>
            <person name="Kennedy M."/>
            <person name="Barry K."/>
            <person name="Grigoriev I.V."/>
            <person name="Miller A.N."/>
            <person name="O'Donnell K."/>
            <person name="Stajich J.E."/>
            <person name="Bonito G."/>
        </authorList>
    </citation>
    <scope>NUCLEOTIDE SEQUENCE [LARGE SCALE GENOMIC DNA]</scope>
    <source>
        <strain evidence="7 8">AD045</strain>
    </source>
</reference>
<keyword evidence="8" id="KW-1185">Reference proteome</keyword>
<dbReference type="InterPro" id="IPR016160">
    <property type="entry name" value="Ald_DH_CS_CYS"/>
</dbReference>
<dbReference type="InterPro" id="IPR016163">
    <property type="entry name" value="Ald_DH_C"/>
</dbReference>
<organism evidence="7 8">
    <name type="scientific">Linnemannia gamsii</name>
    <dbReference type="NCBI Taxonomy" id="64522"/>
    <lineage>
        <taxon>Eukaryota</taxon>
        <taxon>Fungi</taxon>
        <taxon>Fungi incertae sedis</taxon>
        <taxon>Mucoromycota</taxon>
        <taxon>Mortierellomycotina</taxon>
        <taxon>Mortierellomycetes</taxon>
        <taxon>Mortierellales</taxon>
        <taxon>Mortierellaceae</taxon>
        <taxon>Linnemannia</taxon>
    </lineage>
</organism>
<proteinExistence type="predicted"/>
<evidence type="ECO:0000256" key="3">
    <source>
        <dbReference type="ARBA" id="ARBA00023002"/>
    </source>
</evidence>
<dbReference type="Proteomes" id="UP001194696">
    <property type="component" value="Unassembled WGS sequence"/>
</dbReference>
<comment type="caution">
    <text evidence="7">The sequence shown here is derived from an EMBL/GenBank/DDBJ whole genome shotgun (WGS) entry which is preliminary data.</text>
</comment>
<dbReference type="InterPro" id="IPR015590">
    <property type="entry name" value="Aldehyde_DH_dom"/>
</dbReference>
<evidence type="ECO:0000256" key="1">
    <source>
        <dbReference type="ARBA" id="ARBA00004786"/>
    </source>
</evidence>
<dbReference type="InterPro" id="IPR050485">
    <property type="entry name" value="Proline_metab_enzyme"/>
</dbReference>
<keyword evidence="3" id="KW-0560">Oxidoreductase</keyword>
<sequence length="492" mass="52205">MGQISAALAAGNPVLAKPAEQTPLIAAQAVRILHEAGVPIGVVQLLPGAGETVGAALVADERVSGVMFTGSTEVARLIARTLATRLDGYGKPMPLIAETGGQNAMIVDSSALAEQVVADVLVSAFDSAGQRCSALRVLCVQEEVAERILTMLKGAMQELRIGNPAYLATDVGPVIDTAAKATLENHIETMRAKGHKVFQPRLLDASATRGFANGTFVLPTLIEIEAINELKHEVFGPVLHIIRYRRPALESLLKAINRTGYGLTLGLHTRIDETITYVSEAPRNGSLVETATTRAAVARLTAYRDWLTTQNDTLTALRCERYLKHIIVGSTFILPGPTGEENTYSLKCRGTIRCEAATLSGARAQLAAALATGNHALFASGSAHHPADPSHNPPEMAWVQTLPAILEHHVSVERSREDPFDAVLFEGERALLQPLVKRIAARPGPLIGIQSVATGALASNEDDYILEQLLSESSVSLNTAAAGGNASLLMIT</sequence>
<name>A0ABQ7KF23_9FUNG</name>
<gene>
    <name evidence="7" type="ORF">BGZ96_008330</name>
</gene>
<dbReference type="EC" id="1.2.1.88" evidence="2"/>
<accession>A0ABQ7KF23</accession>
<dbReference type="Pfam" id="PF00171">
    <property type="entry name" value="Aldedh"/>
    <property type="match status" value="1"/>
</dbReference>
<evidence type="ECO:0000313" key="7">
    <source>
        <dbReference type="EMBL" id="KAG0296853.1"/>
    </source>
</evidence>
<evidence type="ECO:0000313" key="8">
    <source>
        <dbReference type="Proteomes" id="UP001194696"/>
    </source>
</evidence>
<dbReference type="InterPro" id="IPR016162">
    <property type="entry name" value="Ald_DH_N"/>
</dbReference>
<protein>
    <recommendedName>
        <fullName evidence="2">L-glutamate gamma-semialdehyde dehydrogenase</fullName>
        <ecNumber evidence="2">1.2.1.88</ecNumber>
    </recommendedName>
</protein>
<dbReference type="SUPFAM" id="SSF53720">
    <property type="entry name" value="ALDH-like"/>
    <property type="match status" value="1"/>
</dbReference>
<dbReference type="Gene3D" id="3.40.309.10">
    <property type="entry name" value="Aldehyde Dehydrogenase, Chain A, domain 2"/>
    <property type="match status" value="1"/>
</dbReference>
<evidence type="ECO:0000256" key="5">
    <source>
        <dbReference type="ARBA" id="ARBA00048142"/>
    </source>
</evidence>
<dbReference type="PANTHER" id="PTHR42862">
    <property type="entry name" value="DELTA-1-PYRROLINE-5-CARBOXYLATE DEHYDROGENASE 1, ISOFORM A-RELATED"/>
    <property type="match status" value="1"/>
</dbReference>
<evidence type="ECO:0000256" key="2">
    <source>
        <dbReference type="ARBA" id="ARBA00012884"/>
    </source>
</evidence>
<dbReference type="Gene3D" id="3.40.605.10">
    <property type="entry name" value="Aldehyde Dehydrogenase, Chain A, domain 1"/>
    <property type="match status" value="1"/>
</dbReference>
<evidence type="ECO:0000256" key="4">
    <source>
        <dbReference type="ARBA" id="ARBA00023027"/>
    </source>
</evidence>
<dbReference type="EMBL" id="JAAAIM010000046">
    <property type="protein sequence ID" value="KAG0296853.1"/>
    <property type="molecule type" value="Genomic_DNA"/>
</dbReference>
<feature type="domain" description="Aldehyde dehydrogenase" evidence="6">
    <location>
        <begin position="2"/>
        <end position="287"/>
    </location>
</feature>
<comment type="catalytic activity">
    <reaction evidence="5">
        <text>L-glutamate 5-semialdehyde + NAD(+) + H2O = L-glutamate + NADH + 2 H(+)</text>
        <dbReference type="Rhea" id="RHEA:30235"/>
        <dbReference type="ChEBI" id="CHEBI:15377"/>
        <dbReference type="ChEBI" id="CHEBI:15378"/>
        <dbReference type="ChEBI" id="CHEBI:29985"/>
        <dbReference type="ChEBI" id="CHEBI:57540"/>
        <dbReference type="ChEBI" id="CHEBI:57945"/>
        <dbReference type="ChEBI" id="CHEBI:58066"/>
        <dbReference type="EC" id="1.2.1.88"/>
    </reaction>
</comment>